<keyword evidence="2" id="KW-1185">Reference proteome</keyword>
<gene>
    <name evidence="1" type="ORF">FRZ06_11265</name>
</gene>
<dbReference type="EMBL" id="CP042469">
    <property type="protein sequence ID" value="QOX63870.1"/>
    <property type="molecule type" value="Genomic_DNA"/>
</dbReference>
<dbReference type="Proteomes" id="UP000594014">
    <property type="component" value="Chromosome"/>
</dbReference>
<accession>A0ACD1ACF9</accession>
<evidence type="ECO:0000313" key="1">
    <source>
        <dbReference type="EMBL" id="QOX63870.1"/>
    </source>
</evidence>
<proteinExistence type="predicted"/>
<sequence length="349" mass="38656">MKRFAAAGVAVLLVLFAFTGCGRGTEQNNQNSDTDKISVVTTIFPPYDFARQIAGDNADITMLLPPGGESHSFEPTPQDIIKIQNCDLFLYIGGENDQWVRKILDSVDTSNMKVIALMDTVSVVEEEIKEGMEEEHDHDEDSGHEHDGDSDHEHDSEPAASDQTGTKDNETEEPEYDEHVWTSPQNAVQITKGIMEGLCEVDPDNAEEYRANAAAYTDQLNKLDGTFKALVDGAVRKTIVFGDRFPFRYFADEYGLDYWAAFPGCSTETEPSAATVAFLTDKVKEEKIPVVFKIELSNGNIARSISEATGAKVLTLHSCHNLTKSDFENGETYLSLMEKNVDTLKEALY</sequence>
<reference evidence="1" key="1">
    <citation type="submission" date="2019-08" db="EMBL/GenBank/DDBJ databases">
        <title>Genome sequence of Clostridiales bacterium MT110.</title>
        <authorList>
            <person name="Cao J."/>
        </authorList>
    </citation>
    <scope>NUCLEOTIDE SEQUENCE</scope>
    <source>
        <strain evidence="1">MT110</strain>
    </source>
</reference>
<organism evidence="1 2">
    <name type="scientific">Anoxybacterium hadale</name>
    <dbReference type="NCBI Taxonomy" id="3408580"/>
    <lineage>
        <taxon>Bacteria</taxon>
        <taxon>Bacillati</taxon>
        <taxon>Bacillota</taxon>
        <taxon>Clostridia</taxon>
        <taxon>Peptostreptococcales</taxon>
        <taxon>Anaerovoracaceae</taxon>
        <taxon>Anoxybacterium</taxon>
    </lineage>
</organism>
<evidence type="ECO:0000313" key="2">
    <source>
        <dbReference type="Proteomes" id="UP000594014"/>
    </source>
</evidence>
<protein>
    <submittedName>
        <fullName evidence="1">Zinc ABC transporter substrate-binding protein</fullName>
    </submittedName>
</protein>
<name>A0ACD1ACF9_9FIRM</name>